<feature type="compositionally biased region" description="Low complexity" evidence="1">
    <location>
        <begin position="298"/>
        <end position="331"/>
    </location>
</feature>
<dbReference type="InterPro" id="IPR011990">
    <property type="entry name" value="TPR-like_helical_dom_sf"/>
</dbReference>
<sequence length="571" mass="57916">MFELPPAWTEDLPAHFRQGLARAGFSAAYPGHLPVIHRRLRPEDIPHLDSILHEAFAFEERIGISPTSGWVEALQAMLAKAPATASAKVSVAQPRAPRRKLVPALLACAGVAACWLLWPAPRQAEPPPTLPRLAAALPTMPTPAETMAAPPPVPAADSVWPRWTASALAGAPAAETLPGTPVPLLASTLPELEAIPAMPEGEALAWAMALPAALPAVAGEGTPQAPLPALVTLAALQAPPGWEVPVAASPAFLVTVPAPVLPEVPSTQDTPPTAPLPSPMTARWLIPEFVRAETPEGAQASPAQSPDPQPLALSAPEAGAGGLALPARDSTSATAAARTGVVEASVRGEAESQAAPIAETPAPMATERPPPADQPPPGARATAETPLPPSAGQPAMDNATAALPSPVAELPPAATAAPSPPAVERLPAPAAVGAIATEAPQPTPPTPRATGSVTTSAGMAAAPVPARPVQDPPPSQPAVAEPALVAAMLRRAEVLLSFGDISGARRFLERAEAAGSASAAVALAETYDPATLASLHTRGLRPDPAAALAWYRRAAARGAPVAQRIQALEAP</sequence>
<evidence type="ECO:0008006" key="4">
    <source>
        <dbReference type="Google" id="ProtNLM"/>
    </source>
</evidence>
<evidence type="ECO:0000256" key="1">
    <source>
        <dbReference type="SAM" id="MobiDB-lite"/>
    </source>
</evidence>
<evidence type="ECO:0000313" key="3">
    <source>
        <dbReference type="Proteomes" id="UP000626026"/>
    </source>
</evidence>
<feature type="region of interest" description="Disordered" evidence="1">
    <location>
        <begin position="294"/>
        <end position="331"/>
    </location>
</feature>
<dbReference type="RefSeq" id="WP_187783440.1">
    <property type="nucleotide sequence ID" value="NZ_JACTVA010000006.1"/>
</dbReference>
<proteinExistence type="predicted"/>
<reference evidence="2 3" key="1">
    <citation type="journal article" date="2013" name="Int. J. Syst. Evol. Microbiol.">
        <title>Roseomonas aerophila sp. nov., isolated from air.</title>
        <authorList>
            <person name="Kim S.J."/>
            <person name="Weon H.Y."/>
            <person name="Ahn J.H."/>
            <person name="Hong S.B."/>
            <person name="Seok S.J."/>
            <person name="Whang K.S."/>
            <person name="Kwon S.W."/>
        </authorList>
    </citation>
    <scope>NUCLEOTIDE SEQUENCE [LARGE SCALE GENOMIC DNA]</scope>
    <source>
        <strain evidence="2 3">NBRC 108923</strain>
    </source>
</reference>
<feature type="compositionally biased region" description="Pro residues" evidence="1">
    <location>
        <begin position="368"/>
        <end position="378"/>
    </location>
</feature>
<comment type="caution">
    <text evidence="2">The sequence shown here is derived from an EMBL/GenBank/DDBJ whole genome shotgun (WGS) entry which is preliminary data.</text>
</comment>
<protein>
    <recommendedName>
        <fullName evidence="4">Sel1 repeat-containing protein</fullName>
    </recommendedName>
</protein>
<keyword evidence="3" id="KW-1185">Reference proteome</keyword>
<evidence type="ECO:0000313" key="2">
    <source>
        <dbReference type="EMBL" id="MBC9206260.1"/>
    </source>
</evidence>
<dbReference type="EMBL" id="JACTVA010000006">
    <property type="protein sequence ID" value="MBC9206260.1"/>
    <property type="molecule type" value="Genomic_DNA"/>
</dbReference>
<organism evidence="2 3">
    <name type="scientific">Teichococcus aerophilus</name>
    <dbReference type="NCBI Taxonomy" id="1224513"/>
    <lineage>
        <taxon>Bacteria</taxon>
        <taxon>Pseudomonadati</taxon>
        <taxon>Pseudomonadota</taxon>
        <taxon>Alphaproteobacteria</taxon>
        <taxon>Acetobacterales</taxon>
        <taxon>Roseomonadaceae</taxon>
        <taxon>Roseomonas</taxon>
    </lineage>
</organism>
<feature type="region of interest" description="Disordered" evidence="1">
    <location>
        <begin position="345"/>
        <end position="398"/>
    </location>
</feature>
<dbReference type="Proteomes" id="UP000626026">
    <property type="component" value="Unassembled WGS sequence"/>
</dbReference>
<accession>A0ABR7RJF6</accession>
<name>A0ABR7RJF6_9PROT</name>
<gene>
    <name evidence="2" type="ORF">IBL26_05385</name>
</gene>
<dbReference type="Gene3D" id="1.25.40.10">
    <property type="entry name" value="Tetratricopeptide repeat domain"/>
    <property type="match status" value="1"/>
</dbReference>